<evidence type="ECO:0000256" key="2">
    <source>
        <dbReference type="ARBA" id="ARBA00007430"/>
    </source>
</evidence>
<dbReference type="PANTHER" id="PTHR30250">
    <property type="entry name" value="PST FAMILY PREDICTED COLANIC ACID TRANSPORTER"/>
    <property type="match status" value="1"/>
</dbReference>
<name>A0A376LMB8_ECOLX</name>
<feature type="transmembrane region" description="Helical" evidence="7">
    <location>
        <begin position="104"/>
        <end position="124"/>
    </location>
</feature>
<evidence type="ECO:0000256" key="4">
    <source>
        <dbReference type="ARBA" id="ARBA00022692"/>
    </source>
</evidence>
<dbReference type="Pfam" id="PF13440">
    <property type="entry name" value="Polysacc_synt_3"/>
    <property type="match status" value="1"/>
</dbReference>
<evidence type="ECO:0000313" key="8">
    <source>
        <dbReference type="EMBL" id="STF45070.1"/>
    </source>
</evidence>
<evidence type="ECO:0000256" key="3">
    <source>
        <dbReference type="ARBA" id="ARBA00022475"/>
    </source>
</evidence>
<dbReference type="NCBIfam" id="NF007773">
    <property type="entry name" value="PRK10459.1"/>
    <property type="match status" value="1"/>
</dbReference>
<reference evidence="8 9" key="1">
    <citation type="submission" date="2018-06" db="EMBL/GenBank/DDBJ databases">
        <authorList>
            <consortium name="Pathogen Informatics"/>
            <person name="Doyle S."/>
        </authorList>
    </citation>
    <scope>NUCLEOTIDE SEQUENCE [LARGE SCALE GENOMIC DNA]</scope>
    <source>
        <strain evidence="8 9">NCTC7928</strain>
    </source>
</reference>
<keyword evidence="6 7" id="KW-0472">Membrane</keyword>
<comment type="similarity">
    <text evidence="2">Belongs to the polysaccharide synthase family.</text>
</comment>
<dbReference type="AlphaFoldDB" id="A0A376LMB8"/>
<gene>
    <name evidence="8" type="primary">wzxC_3</name>
    <name evidence="8" type="ORF">NCTC7928_05829</name>
</gene>
<feature type="transmembrane region" description="Helical" evidence="7">
    <location>
        <begin position="32"/>
        <end position="51"/>
    </location>
</feature>
<evidence type="ECO:0000256" key="1">
    <source>
        <dbReference type="ARBA" id="ARBA00004651"/>
    </source>
</evidence>
<organism evidence="8 9">
    <name type="scientific">Escherichia coli</name>
    <dbReference type="NCBI Taxonomy" id="562"/>
    <lineage>
        <taxon>Bacteria</taxon>
        <taxon>Pseudomonadati</taxon>
        <taxon>Pseudomonadota</taxon>
        <taxon>Gammaproteobacteria</taxon>
        <taxon>Enterobacterales</taxon>
        <taxon>Enterobacteriaceae</taxon>
        <taxon>Escherichia</taxon>
    </lineage>
</organism>
<feature type="transmembrane region" description="Helical" evidence="7">
    <location>
        <begin position="63"/>
        <end position="83"/>
    </location>
</feature>
<protein>
    <submittedName>
        <fullName evidence="8">Putative flippase (Putative export protein)</fullName>
    </submittedName>
</protein>
<dbReference type="InterPro" id="IPR050833">
    <property type="entry name" value="Poly_Biosynth_Transport"/>
</dbReference>
<keyword evidence="4 7" id="KW-0812">Transmembrane</keyword>
<feature type="transmembrane region" description="Helical" evidence="7">
    <location>
        <begin position="130"/>
        <end position="150"/>
    </location>
</feature>
<dbReference type="PANTHER" id="PTHR30250:SF10">
    <property type="entry name" value="LIPOPOLYSACCHARIDE BIOSYNTHESIS PROTEIN WZXC"/>
    <property type="match status" value="1"/>
</dbReference>
<accession>A0A376LMB8</accession>
<evidence type="ECO:0000256" key="5">
    <source>
        <dbReference type="ARBA" id="ARBA00022989"/>
    </source>
</evidence>
<evidence type="ECO:0000256" key="7">
    <source>
        <dbReference type="SAM" id="Phobius"/>
    </source>
</evidence>
<dbReference type="GO" id="GO:0005886">
    <property type="term" value="C:plasma membrane"/>
    <property type="evidence" value="ECO:0007669"/>
    <property type="project" value="UniProtKB-SubCell"/>
</dbReference>
<evidence type="ECO:0000256" key="6">
    <source>
        <dbReference type="ARBA" id="ARBA00023136"/>
    </source>
</evidence>
<evidence type="ECO:0000313" key="9">
    <source>
        <dbReference type="Proteomes" id="UP000254877"/>
    </source>
</evidence>
<comment type="subcellular location">
    <subcellularLocation>
        <location evidence="1">Cell membrane</location>
        <topology evidence="1">Multi-pass membrane protein</topology>
    </subcellularLocation>
</comment>
<proteinExistence type="inferred from homology"/>
<keyword evidence="3" id="KW-1003">Cell membrane</keyword>
<sequence>MKLNPIITRVLFPAFAKIQDDTEKLRVNFYKLLSVVGIINFPALLGLMVVSNNCVPLVFGEKWNSIIPVLQLLCVVGLLRSVGNPIGSLLMAKARVDISFKFNVFKTFMFIPAIVIGGQMAGAIGVTLGFLLVQIINTILSYFVMIKPVLGSSYRQYILSLWLPFYLSAADTGGQLCAGPIAERATGAGDAAGGANSRGRAGVCGDDCAVAPSAGGGSEASVLSQRKNENAFTGGVNGYPRKVVRIFPLTLTLSPGGEGTDRAQL</sequence>
<dbReference type="EMBL" id="UGAB01000002">
    <property type="protein sequence ID" value="STF45070.1"/>
    <property type="molecule type" value="Genomic_DNA"/>
</dbReference>
<keyword evidence="5 7" id="KW-1133">Transmembrane helix</keyword>
<dbReference type="Proteomes" id="UP000254877">
    <property type="component" value="Unassembled WGS sequence"/>
</dbReference>